<dbReference type="InterPro" id="IPR031424">
    <property type="entry name" value="QVR-like"/>
</dbReference>
<keyword evidence="6" id="KW-1015">Disulfide bond</keyword>
<comment type="subcellular location">
    <subcellularLocation>
        <location evidence="1">Cell membrane</location>
        <topology evidence="1">Lipid-anchor</topology>
        <topology evidence="1">GPI-anchor</topology>
        <orientation evidence="1">Extracellular side</orientation>
    </subcellularLocation>
    <subcellularLocation>
        <location evidence="9">Membrane raft</location>
        <topology evidence="9">Lipid-anchor</topology>
        <topology evidence="9">GPI-anchor</topology>
        <orientation evidence="9">Extracellular side</orientation>
    </subcellularLocation>
</comment>
<dbReference type="GO" id="GO:0045121">
    <property type="term" value="C:membrane raft"/>
    <property type="evidence" value="ECO:0007669"/>
    <property type="project" value="UniProtKB-SubCell"/>
</dbReference>
<evidence type="ECO:0000256" key="2">
    <source>
        <dbReference type="ARBA" id="ARBA00010522"/>
    </source>
</evidence>
<dbReference type="OrthoDB" id="10046582at2759"/>
<evidence type="ECO:0000256" key="11">
    <source>
        <dbReference type="ARBA" id="ARBA00044561"/>
    </source>
</evidence>
<evidence type="ECO:0000256" key="12">
    <source>
        <dbReference type="ARBA" id="ARBA00045788"/>
    </source>
</evidence>
<dbReference type="GO" id="GO:0005886">
    <property type="term" value="C:plasma membrane"/>
    <property type="evidence" value="ECO:0007669"/>
    <property type="project" value="UniProtKB-SubCell"/>
</dbReference>
<dbReference type="PANTHER" id="PTHR33562">
    <property type="entry name" value="ATILLA, ISOFORM B-RELATED-RELATED"/>
    <property type="match status" value="1"/>
</dbReference>
<dbReference type="GO" id="GO:0032222">
    <property type="term" value="P:regulation of synaptic transmission, cholinergic"/>
    <property type="evidence" value="ECO:0007669"/>
    <property type="project" value="InterPro"/>
</dbReference>
<comment type="function">
    <text evidence="12">Bifunctional regulator of neuronal activity in the mushroom body, and possibly other regions of the brain, that acts as a signaling molecule required for homeostatic regulation of sleep under normal conditions and after sleep deprivation. Reduces neuronal excitability by enhancing Sh/shaker K(+) channel activity; possibly by stabilizing Sh/shaker to increase protein levels, accelerating its activation kinetics, slowing C-type inactivation and enhancing recovery from inactivation. Specifically affects the A-type K(+) current. Antagonizes nicotinic acetylcholine receptors (nAChRs) to reduce synaptic transmission, possibly by preventing their localization to the cell surface. Required for regulation of neuromuscular excitability and plasticity at neuromuscular junctions.</text>
</comment>
<keyword evidence="3" id="KW-0472">Membrane</keyword>
<feature type="signal peptide" evidence="14">
    <location>
        <begin position="1"/>
        <end position="22"/>
    </location>
</feature>
<evidence type="ECO:0000256" key="8">
    <source>
        <dbReference type="ARBA" id="ARBA00031037"/>
    </source>
</evidence>
<name>A0A814AXS5_9BILA</name>
<accession>A0A814AXS5</accession>
<evidence type="ECO:0000313" key="15">
    <source>
        <dbReference type="EMBL" id="CAF0921583.1"/>
    </source>
</evidence>
<feature type="chain" id="PRO_5033040460" description="UPAR/Ly6 domain-containing protein qvr" evidence="14">
    <location>
        <begin position="23"/>
        <end position="146"/>
    </location>
</feature>
<dbReference type="GO" id="GO:0048511">
    <property type="term" value="P:rhythmic process"/>
    <property type="evidence" value="ECO:0007669"/>
    <property type="project" value="UniProtKB-KW"/>
</dbReference>
<evidence type="ECO:0000256" key="5">
    <source>
        <dbReference type="ARBA" id="ARBA00023108"/>
    </source>
</evidence>
<dbReference type="AlphaFoldDB" id="A0A814AXS5"/>
<evidence type="ECO:0000256" key="1">
    <source>
        <dbReference type="ARBA" id="ARBA00004471"/>
    </source>
</evidence>
<evidence type="ECO:0000256" key="14">
    <source>
        <dbReference type="SAM" id="SignalP"/>
    </source>
</evidence>
<keyword evidence="5" id="KW-0090">Biological rhythms</keyword>
<sequence length="146" mass="16587">MNKEYFFLVFSCILSLTNKVFGLQCYQCDSAEDEYCPAFGFFDETKNALVDCYGLESATPGHMCVKISKSSPDTLYAKGWKTTVRRCASRSDFSVSWGCRYYIDEVGLYVETCYCSDRDGCNSASKVKLSFALFSLIVFKIFNCIY</sequence>
<keyword evidence="16" id="KW-1185">Reference proteome</keyword>
<comment type="caution">
    <text evidence="15">The sequence shown here is derived from an EMBL/GenBank/DDBJ whole genome shotgun (WGS) entry which is preliminary data.</text>
</comment>
<evidence type="ECO:0000256" key="6">
    <source>
        <dbReference type="ARBA" id="ARBA00023157"/>
    </source>
</evidence>
<evidence type="ECO:0000256" key="7">
    <source>
        <dbReference type="ARBA" id="ARBA00023180"/>
    </source>
</evidence>
<dbReference type="Pfam" id="PF17064">
    <property type="entry name" value="QVR"/>
    <property type="match status" value="1"/>
</dbReference>
<dbReference type="EMBL" id="CAJNOC010002246">
    <property type="protein sequence ID" value="CAF0921583.1"/>
    <property type="molecule type" value="Genomic_DNA"/>
</dbReference>
<protein>
    <recommendedName>
        <fullName evidence="10">UPAR/Ly6 domain-containing protein qvr</fullName>
    </recommendedName>
    <alternativeName>
        <fullName evidence="11">Protein quiver</fullName>
    </alternativeName>
    <alternativeName>
        <fullName evidence="8">Protein sleepless</fullName>
    </alternativeName>
</protein>
<dbReference type="InterPro" id="IPR050975">
    <property type="entry name" value="Sleep_regulator"/>
</dbReference>
<proteinExistence type="inferred from homology"/>
<dbReference type="PANTHER" id="PTHR33562:SF31">
    <property type="entry name" value="PROTEIN QUIVER"/>
    <property type="match status" value="1"/>
</dbReference>
<evidence type="ECO:0000256" key="10">
    <source>
        <dbReference type="ARBA" id="ARBA00044524"/>
    </source>
</evidence>
<evidence type="ECO:0000313" key="16">
    <source>
        <dbReference type="Proteomes" id="UP000663879"/>
    </source>
</evidence>
<evidence type="ECO:0000256" key="4">
    <source>
        <dbReference type="ARBA" id="ARBA00022729"/>
    </source>
</evidence>
<dbReference type="GO" id="GO:0030431">
    <property type="term" value="P:sleep"/>
    <property type="evidence" value="ECO:0007669"/>
    <property type="project" value="InterPro"/>
</dbReference>
<evidence type="ECO:0000256" key="13">
    <source>
        <dbReference type="ARBA" id="ARBA00046769"/>
    </source>
</evidence>
<evidence type="ECO:0000256" key="9">
    <source>
        <dbReference type="ARBA" id="ARBA00044499"/>
    </source>
</evidence>
<organism evidence="15 16">
    <name type="scientific">Brachionus calyciflorus</name>
    <dbReference type="NCBI Taxonomy" id="104777"/>
    <lineage>
        <taxon>Eukaryota</taxon>
        <taxon>Metazoa</taxon>
        <taxon>Spiralia</taxon>
        <taxon>Gnathifera</taxon>
        <taxon>Rotifera</taxon>
        <taxon>Eurotatoria</taxon>
        <taxon>Monogononta</taxon>
        <taxon>Pseudotrocha</taxon>
        <taxon>Ploima</taxon>
        <taxon>Brachionidae</taxon>
        <taxon>Brachionus</taxon>
    </lineage>
</organism>
<comment type="similarity">
    <text evidence="2">Belongs to the quiver family.</text>
</comment>
<evidence type="ECO:0000256" key="3">
    <source>
        <dbReference type="ARBA" id="ARBA00022475"/>
    </source>
</evidence>
<keyword evidence="7" id="KW-0325">Glycoprotein</keyword>
<dbReference type="Proteomes" id="UP000663879">
    <property type="component" value="Unassembled WGS sequence"/>
</dbReference>
<gene>
    <name evidence="15" type="ORF">OXX778_LOCUS12412</name>
</gene>
<keyword evidence="3" id="KW-1003">Cell membrane</keyword>
<reference evidence="15" key="1">
    <citation type="submission" date="2021-02" db="EMBL/GenBank/DDBJ databases">
        <authorList>
            <person name="Nowell W R."/>
        </authorList>
    </citation>
    <scope>NUCLEOTIDE SEQUENCE</scope>
    <source>
        <strain evidence="15">Ploen Becks lab</strain>
    </source>
</reference>
<keyword evidence="4 14" id="KW-0732">Signal</keyword>
<comment type="subunit">
    <text evidence="13">Interacts (via loop 2 of the three-fingered Ly-6 domain) with Sh/shaker; this interaction may stabilize both components of the complex and may be required for targeting or retention of Sh/shaker to neural cell projections. Interacts (via loop 2 of the three-fingered Ly-6 domain) with nAChRalpha3 and potentially other nicotinic acetylcholine receptors; this interaction is required for antagonism of nicotinic acetylcholine receptors.</text>
</comment>